<proteinExistence type="predicted"/>
<protein>
    <recommendedName>
        <fullName evidence="1">Serine aminopeptidase S33 domain-containing protein</fullName>
    </recommendedName>
</protein>
<gene>
    <name evidence="2" type="ORF">PSON_ATCC_30995.1.T0250089</name>
</gene>
<dbReference type="FunFam" id="3.40.50.1820:FF:000154">
    <property type="entry name" value="Alpha/beta hydrolase"/>
    <property type="match status" value="1"/>
</dbReference>
<dbReference type="AlphaFoldDB" id="A0A8S1LME7"/>
<reference evidence="2" key="1">
    <citation type="submission" date="2021-01" db="EMBL/GenBank/DDBJ databases">
        <authorList>
            <consortium name="Genoscope - CEA"/>
            <person name="William W."/>
        </authorList>
    </citation>
    <scope>NUCLEOTIDE SEQUENCE</scope>
</reference>
<dbReference type="OrthoDB" id="407812at2759"/>
<evidence type="ECO:0000313" key="3">
    <source>
        <dbReference type="Proteomes" id="UP000692954"/>
    </source>
</evidence>
<dbReference type="InterPro" id="IPR022742">
    <property type="entry name" value="Hydrolase_4"/>
</dbReference>
<dbReference type="Proteomes" id="UP000692954">
    <property type="component" value="Unassembled WGS sequence"/>
</dbReference>
<organism evidence="2 3">
    <name type="scientific">Paramecium sonneborni</name>
    <dbReference type="NCBI Taxonomy" id="65129"/>
    <lineage>
        <taxon>Eukaryota</taxon>
        <taxon>Sar</taxon>
        <taxon>Alveolata</taxon>
        <taxon>Ciliophora</taxon>
        <taxon>Intramacronucleata</taxon>
        <taxon>Oligohymenophorea</taxon>
        <taxon>Peniculida</taxon>
        <taxon>Parameciidae</taxon>
        <taxon>Paramecium</taxon>
    </lineage>
</organism>
<dbReference type="Pfam" id="PF12146">
    <property type="entry name" value="Hydrolase_4"/>
    <property type="match status" value="1"/>
</dbReference>
<name>A0A8S1LME7_9CILI</name>
<dbReference type="InterPro" id="IPR051044">
    <property type="entry name" value="MAG_DAG_Lipase"/>
</dbReference>
<dbReference type="PANTHER" id="PTHR11614">
    <property type="entry name" value="PHOSPHOLIPASE-RELATED"/>
    <property type="match status" value="1"/>
</dbReference>
<keyword evidence="3" id="KW-1185">Reference proteome</keyword>
<sequence length="320" mass="36997">MQFFQKSQEEIRIEQKLQRINTAQQDEKYRKPNPCQIVFPEENFIEMIVQQEGKQIKLNTYRFPAVTKPKAIVFMFHGLCAHINHCAHIAQKMAQEGFLIVGFDHRGFGKSEGLRGYIESLEIHLQDSRLFIQKVMELQGNSNLPIFLSGQSMGGMTAFRLAILGNIPNLKGIILYAPAIKSLFSGLFIGTIQFLGYLIPKYKLVKPKRGQTTKNPQITEDLMKDPYTYQQELLPKTISTVTVSMKESESMYRQLNTPWIVIQGGIDKLVDPDLAQILERESPSQDKTVLFYENLWHDIWHEEEIQDIIPKVIQWLNQRV</sequence>
<feature type="domain" description="Serine aminopeptidase S33" evidence="1">
    <location>
        <begin position="68"/>
        <end position="304"/>
    </location>
</feature>
<dbReference type="EMBL" id="CAJJDN010000025">
    <property type="protein sequence ID" value="CAD8069120.1"/>
    <property type="molecule type" value="Genomic_DNA"/>
</dbReference>
<comment type="caution">
    <text evidence="2">The sequence shown here is derived from an EMBL/GenBank/DDBJ whole genome shotgun (WGS) entry which is preliminary data.</text>
</comment>
<evidence type="ECO:0000259" key="1">
    <source>
        <dbReference type="Pfam" id="PF12146"/>
    </source>
</evidence>
<accession>A0A8S1LME7</accession>
<evidence type="ECO:0000313" key="2">
    <source>
        <dbReference type="EMBL" id="CAD8069120.1"/>
    </source>
</evidence>